<dbReference type="Proteomes" id="UP000034182">
    <property type="component" value="Unassembled WGS sequence"/>
</dbReference>
<organism evidence="2 3">
    <name type="scientific">Diplodia seriata</name>
    <dbReference type="NCBI Taxonomy" id="420778"/>
    <lineage>
        <taxon>Eukaryota</taxon>
        <taxon>Fungi</taxon>
        <taxon>Dikarya</taxon>
        <taxon>Ascomycota</taxon>
        <taxon>Pezizomycotina</taxon>
        <taxon>Dothideomycetes</taxon>
        <taxon>Dothideomycetes incertae sedis</taxon>
        <taxon>Botryosphaeriales</taxon>
        <taxon>Botryosphaeriaceae</taxon>
        <taxon>Diplodia</taxon>
    </lineage>
</organism>
<feature type="compositionally biased region" description="Pro residues" evidence="1">
    <location>
        <begin position="282"/>
        <end position="291"/>
    </location>
</feature>
<proteinExistence type="predicted"/>
<feature type="compositionally biased region" description="Pro residues" evidence="1">
    <location>
        <begin position="58"/>
        <end position="68"/>
    </location>
</feature>
<feature type="region of interest" description="Disordered" evidence="1">
    <location>
        <begin position="106"/>
        <end position="131"/>
    </location>
</feature>
<evidence type="ECO:0000313" key="3">
    <source>
        <dbReference type="Proteomes" id="UP000034182"/>
    </source>
</evidence>
<name>A0A0G2G451_9PEZI</name>
<evidence type="ECO:0000313" key="2">
    <source>
        <dbReference type="EMBL" id="KKY18598.1"/>
    </source>
</evidence>
<feature type="compositionally biased region" description="Low complexity" evidence="1">
    <location>
        <begin position="272"/>
        <end position="281"/>
    </location>
</feature>
<protein>
    <submittedName>
        <fullName evidence="2">Uncharacterized protein</fullName>
    </submittedName>
</protein>
<feature type="region of interest" description="Disordered" evidence="1">
    <location>
        <begin position="251"/>
        <end position="293"/>
    </location>
</feature>
<feature type="compositionally biased region" description="Basic and acidic residues" evidence="1">
    <location>
        <begin position="19"/>
        <end position="39"/>
    </location>
</feature>
<feature type="region of interest" description="Disordered" evidence="1">
    <location>
        <begin position="1"/>
        <end position="82"/>
    </location>
</feature>
<dbReference type="AlphaFoldDB" id="A0A0G2G451"/>
<reference evidence="2 3" key="1">
    <citation type="submission" date="2015-03" db="EMBL/GenBank/DDBJ databases">
        <authorList>
            <person name="Morales-Cruz A."/>
            <person name="Amrine K.C."/>
            <person name="Cantu D."/>
        </authorList>
    </citation>
    <scope>NUCLEOTIDE SEQUENCE [LARGE SCALE GENOMIC DNA]</scope>
    <source>
        <strain evidence="2">DS831</strain>
    </source>
</reference>
<feature type="compositionally biased region" description="Polar residues" evidence="1">
    <location>
        <begin position="119"/>
        <end position="131"/>
    </location>
</feature>
<accession>A0A0G2G451</accession>
<gene>
    <name evidence="2" type="ORF">UCDDS831_g05879</name>
</gene>
<comment type="caution">
    <text evidence="2">The sequence shown here is derived from an EMBL/GenBank/DDBJ whole genome shotgun (WGS) entry which is preliminary data.</text>
</comment>
<sequence>MALPTQPQLTADMHNVTNDMHDVSLEEKEKTTTQRRAADAPDPLNDGSHGNGAAQQLLPPPPPPPPPQQQQQQHHEQSQHLPSSSLFAQQLPPNLTLHSFTLPIRGAVPSGEDKDDSNKFTSTPAVPAHNNNAELEDAVVDDDQANNHNNNVASSPSTLTLSYSAARYHAMQTAAFRNNNASSNRLTVEDVADERELRRFFDAGGRAEMLPDFVGASFQFVGGRDFPGGSFVDGSFQFVGGRAAATTRPANIVPLDDDDGNEQHPQPPQGPAPTSAAFTAPPHTPLHPPPGQHTATTLANAFVRAAVHLGIDDADREREISQLLTRLPRRPADGAVDPAHRDQLARRGMALVGPRGWSVVAYVADGAAEGGRREVEVHAPREALDQRKMDSRYSLRGWGKN</sequence>
<evidence type="ECO:0000256" key="1">
    <source>
        <dbReference type="SAM" id="MobiDB-lite"/>
    </source>
</evidence>
<dbReference type="EMBL" id="LAQI01000124">
    <property type="protein sequence ID" value="KKY18598.1"/>
    <property type="molecule type" value="Genomic_DNA"/>
</dbReference>
<reference evidence="2 3" key="2">
    <citation type="submission" date="2015-05" db="EMBL/GenBank/DDBJ databases">
        <title>Distinctive expansion of gene families associated with plant cell wall degradation and secondary metabolism in the genomes of grapevine trunk pathogens.</title>
        <authorList>
            <person name="Lawrence D.P."/>
            <person name="Travadon R."/>
            <person name="Rolshausen P.E."/>
            <person name="Baumgartner K."/>
        </authorList>
    </citation>
    <scope>NUCLEOTIDE SEQUENCE [LARGE SCALE GENOMIC DNA]</scope>
    <source>
        <strain evidence="2">DS831</strain>
    </source>
</reference>